<dbReference type="CDD" id="cd12148">
    <property type="entry name" value="fungal_TF_MHR"/>
    <property type="match status" value="1"/>
</dbReference>
<feature type="compositionally biased region" description="Basic residues" evidence="7">
    <location>
        <begin position="431"/>
        <end position="442"/>
    </location>
</feature>
<dbReference type="InterPro" id="IPR025110">
    <property type="entry name" value="AMP-bd_C"/>
</dbReference>
<dbReference type="InterPro" id="IPR007219">
    <property type="entry name" value="XnlR_reg_dom"/>
</dbReference>
<dbReference type="Pfam" id="PF04082">
    <property type="entry name" value="Fungal_trans"/>
    <property type="match status" value="1"/>
</dbReference>
<gene>
    <name evidence="9" type="ORF">E0L32_010911</name>
</gene>
<dbReference type="RefSeq" id="XP_030988919.1">
    <property type="nucleotide sequence ID" value="XM_031133581.1"/>
</dbReference>
<feature type="domain" description="Zn(2)-C6 fungal-type" evidence="8">
    <location>
        <begin position="394"/>
        <end position="430"/>
    </location>
</feature>
<feature type="region of interest" description="Disordered" evidence="7">
    <location>
        <begin position="420"/>
        <end position="472"/>
    </location>
</feature>
<dbReference type="GO" id="GO:0000981">
    <property type="term" value="F:DNA-binding transcription factor activity, RNA polymerase II-specific"/>
    <property type="evidence" value="ECO:0007669"/>
    <property type="project" value="InterPro"/>
</dbReference>
<dbReference type="Pfam" id="PF00501">
    <property type="entry name" value="AMP-binding"/>
    <property type="match status" value="1"/>
</dbReference>
<keyword evidence="6" id="KW-0539">Nucleus</keyword>
<sequence>MISHQNIIANIIQQSTYESVGRAKKGVKTQPVLGVLPFSHIYALIVAAHTATWRGDEVIVLPKYEFEPFLAAVQRFQIQLLIVVPPMIIQMIRGSDICNKYDLSSVRFVFSGAAPLGEDTMEKLEQLIPTCTVGQAYGMTETSVVVSAPSEHEVVKRTVGSLLPGCRAKIMGFDGTEIKEYDKPGELFVQAPSVVLGYLNNEKATSETFVHHDDGRWIRTGDEALMTVAPSGNDHLVIVDRIKELIKVKGHQVAPAELEAHLLTHAAVADCAVIQVPDESAGEVPKAFVVKGPGFLSKADEEVTQIIMKHVADHKAHYKWLKGGVEFMDTIPKSPSGKILRRLLRDQERETRRRQSGPSITDSAQLLAARMTEMVGSWLHFTPRQPKRKRADVVCFYCHSKKIKCDLDIRRNEGHAKCSNCEEPGRECRLRPSRRGVRRQAAQRRDGAAGTSAQSPSSAPDPDALLPNDIPDFSISDDTTLSTAVVAHAVEGDASQGIDVIHFGPAQDSPADSRTSRRPQASTSPGKGAGRSHSGDLDTGFLQVYGPENQFFAEQQELEANLEPKGSILDPIQQELQQSFAETYWEYCYAWCPVLDRRTLDEEMSTSPLLANAVALAASHIQPPLVPHEGSPNYYRKAKAIFYNDQEPDNLTALKALSLFYWWAPQPPTTAHRNSSWWWTSTIIRTAQQMNIHREPPQGHPSRERLDLSLRRRIWWTVFARERLTALCQSKPCIIDPDDCSIQEAQLSDFPPDPVFQKKGQIFIYWTRLCAIIGRIAKHLSRAAAGSGAAFPSHLRQELADWVHSLPAHLQLPIGSSRTEAFDRDVHQLYLPYLTTVIILHLERSAYDLPQVLPPAILAASCIARILRDILSRGNARYLMAITCWYSGTAFIALLQACRISRLAKEANDGMDVLEQTMKQLQKQWGSADVIARGFQRLRRTQASSVAAFGAGDISSSAQTTKPSNPSITVGAGLALSETVDQMPHIVDDFDWTRLFPFVTPSTNGLAETLLNDYAQGTIPSPNFMFFHNNILNQYQDLLEPFTDYSLDFSELAFQAGL</sequence>
<dbReference type="InterPro" id="IPR052073">
    <property type="entry name" value="Amide_Lactam_Regulators"/>
</dbReference>
<dbReference type="PANTHER" id="PTHR47171">
    <property type="entry name" value="FARA-RELATED"/>
    <property type="match status" value="1"/>
</dbReference>
<dbReference type="STRING" id="1093900.A0A507AQP5"/>
<feature type="compositionally biased region" description="Low complexity" evidence="7">
    <location>
        <begin position="448"/>
        <end position="467"/>
    </location>
</feature>
<dbReference type="SMART" id="SM00906">
    <property type="entry name" value="Fungal_trans"/>
    <property type="match status" value="1"/>
</dbReference>
<dbReference type="CDD" id="cd00067">
    <property type="entry name" value="GAL4"/>
    <property type="match status" value="1"/>
</dbReference>
<dbReference type="PROSITE" id="PS00463">
    <property type="entry name" value="ZN2_CY6_FUNGAL_1"/>
    <property type="match status" value="1"/>
</dbReference>
<dbReference type="Pfam" id="PF13193">
    <property type="entry name" value="AMP-binding_C"/>
    <property type="match status" value="1"/>
</dbReference>
<dbReference type="Proteomes" id="UP000319257">
    <property type="component" value="Unassembled WGS sequence"/>
</dbReference>
<dbReference type="SUPFAM" id="SSF56801">
    <property type="entry name" value="Acetyl-CoA synthetase-like"/>
    <property type="match status" value="1"/>
</dbReference>
<protein>
    <recommendedName>
        <fullName evidence="8">Zn(2)-C6 fungal-type domain-containing protein</fullName>
    </recommendedName>
</protein>
<dbReference type="InterPro" id="IPR042099">
    <property type="entry name" value="ANL_N_sf"/>
</dbReference>
<dbReference type="Pfam" id="PF00172">
    <property type="entry name" value="Zn_clus"/>
    <property type="match status" value="1"/>
</dbReference>
<proteinExistence type="predicted"/>
<organism evidence="9 10">
    <name type="scientific">Thyridium curvatum</name>
    <dbReference type="NCBI Taxonomy" id="1093900"/>
    <lineage>
        <taxon>Eukaryota</taxon>
        <taxon>Fungi</taxon>
        <taxon>Dikarya</taxon>
        <taxon>Ascomycota</taxon>
        <taxon>Pezizomycotina</taxon>
        <taxon>Sordariomycetes</taxon>
        <taxon>Sordariomycetidae</taxon>
        <taxon>Thyridiales</taxon>
        <taxon>Thyridiaceae</taxon>
        <taxon>Thyridium</taxon>
    </lineage>
</organism>
<feature type="region of interest" description="Disordered" evidence="7">
    <location>
        <begin position="498"/>
        <end position="538"/>
    </location>
</feature>
<dbReference type="Gene3D" id="3.40.50.12780">
    <property type="entry name" value="N-terminal domain of ligase-like"/>
    <property type="match status" value="1"/>
</dbReference>
<comment type="caution">
    <text evidence="9">The sequence shown here is derived from an EMBL/GenBank/DDBJ whole genome shotgun (WGS) entry which is preliminary data.</text>
</comment>
<keyword evidence="5" id="KW-0804">Transcription</keyword>
<dbReference type="PROSITE" id="PS50048">
    <property type="entry name" value="ZN2_CY6_FUNGAL_2"/>
    <property type="match status" value="1"/>
</dbReference>
<dbReference type="GO" id="GO:0006351">
    <property type="term" value="P:DNA-templated transcription"/>
    <property type="evidence" value="ECO:0007669"/>
    <property type="project" value="InterPro"/>
</dbReference>
<dbReference type="GO" id="GO:0003677">
    <property type="term" value="F:DNA binding"/>
    <property type="evidence" value="ECO:0007669"/>
    <property type="project" value="UniProtKB-KW"/>
</dbReference>
<dbReference type="InterPro" id="IPR045851">
    <property type="entry name" value="AMP-bd_C_sf"/>
</dbReference>
<evidence type="ECO:0000256" key="5">
    <source>
        <dbReference type="ARBA" id="ARBA00023163"/>
    </source>
</evidence>
<accession>A0A507AQP5</accession>
<evidence type="ECO:0000256" key="4">
    <source>
        <dbReference type="ARBA" id="ARBA00023125"/>
    </source>
</evidence>
<evidence type="ECO:0000259" key="8">
    <source>
        <dbReference type="PROSITE" id="PS50048"/>
    </source>
</evidence>
<dbReference type="InterPro" id="IPR000873">
    <property type="entry name" value="AMP-dep_synth/lig_dom"/>
</dbReference>
<dbReference type="InterPro" id="IPR001138">
    <property type="entry name" value="Zn2Cys6_DnaBD"/>
</dbReference>
<reference evidence="9 10" key="1">
    <citation type="submission" date="2019-06" db="EMBL/GenBank/DDBJ databases">
        <title>Draft genome sequence of the filamentous fungus Phialemoniopsis curvata isolated from diesel fuel.</title>
        <authorList>
            <person name="Varaljay V.A."/>
            <person name="Lyon W.J."/>
            <person name="Crouch A.L."/>
            <person name="Drake C.E."/>
            <person name="Hollomon J.M."/>
            <person name="Nadeau L.J."/>
            <person name="Nunn H.S."/>
            <person name="Stevenson B.S."/>
            <person name="Bojanowski C.L."/>
            <person name="Crookes-Goodson W.J."/>
        </authorList>
    </citation>
    <scope>NUCLEOTIDE SEQUENCE [LARGE SCALE GENOMIC DNA]</scope>
    <source>
        <strain evidence="9 10">D216</strain>
    </source>
</reference>
<dbReference type="GO" id="GO:0008270">
    <property type="term" value="F:zinc ion binding"/>
    <property type="evidence" value="ECO:0007669"/>
    <property type="project" value="InterPro"/>
</dbReference>
<evidence type="ECO:0000256" key="3">
    <source>
        <dbReference type="ARBA" id="ARBA00023015"/>
    </source>
</evidence>
<keyword evidence="2" id="KW-0862">Zinc</keyword>
<dbReference type="AlphaFoldDB" id="A0A507AQP5"/>
<dbReference type="SUPFAM" id="SSF57701">
    <property type="entry name" value="Zn2/Cys6 DNA-binding domain"/>
    <property type="match status" value="1"/>
</dbReference>
<evidence type="ECO:0000256" key="6">
    <source>
        <dbReference type="ARBA" id="ARBA00023242"/>
    </source>
</evidence>
<dbReference type="Gene3D" id="3.30.300.30">
    <property type="match status" value="1"/>
</dbReference>
<keyword evidence="10" id="KW-1185">Reference proteome</keyword>
<keyword evidence="3" id="KW-0805">Transcription regulation</keyword>
<evidence type="ECO:0000256" key="7">
    <source>
        <dbReference type="SAM" id="MobiDB-lite"/>
    </source>
</evidence>
<dbReference type="EMBL" id="SKBQ01000093">
    <property type="protein sequence ID" value="TPX07208.1"/>
    <property type="molecule type" value="Genomic_DNA"/>
</dbReference>
<name>A0A507AQP5_9PEZI</name>
<evidence type="ECO:0000313" key="10">
    <source>
        <dbReference type="Proteomes" id="UP000319257"/>
    </source>
</evidence>
<evidence type="ECO:0000256" key="2">
    <source>
        <dbReference type="ARBA" id="ARBA00022833"/>
    </source>
</evidence>
<dbReference type="GeneID" id="41978358"/>
<evidence type="ECO:0000256" key="1">
    <source>
        <dbReference type="ARBA" id="ARBA00022723"/>
    </source>
</evidence>
<feature type="compositionally biased region" description="Polar residues" evidence="7">
    <location>
        <begin position="510"/>
        <end position="525"/>
    </location>
</feature>
<evidence type="ECO:0000313" key="9">
    <source>
        <dbReference type="EMBL" id="TPX07208.1"/>
    </source>
</evidence>
<keyword evidence="4" id="KW-0238">DNA-binding</keyword>
<dbReference type="InParanoid" id="A0A507AQP5"/>
<dbReference type="InterPro" id="IPR036864">
    <property type="entry name" value="Zn2-C6_fun-type_DNA-bd_sf"/>
</dbReference>
<keyword evidence="1" id="KW-0479">Metal-binding</keyword>
<dbReference type="PANTHER" id="PTHR47171:SF5">
    <property type="entry name" value="ZN(II)2CYS6 TRANSCRIPTION FACTOR (EUROFUNG)"/>
    <property type="match status" value="1"/>
</dbReference>
<dbReference type="OrthoDB" id="39175at2759"/>